<dbReference type="PANTHER" id="PTHR43272">
    <property type="entry name" value="LONG-CHAIN-FATTY-ACID--COA LIGASE"/>
    <property type="match status" value="1"/>
</dbReference>
<dbReference type="GO" id="GO:0016746">
    <property type="term" value="F:acyltransferase activity"/>
    <property type="evidence" value="ECO:0007669"/>
    <property type="project" value="UniProtKB-KW"/>
</dbReference>
<dbReference type="InterPro" id="IPR039551">
    <property type="entry name" value="Cho/carn_acyl_trans"/>
</dbReference>
<dbReference type="PROSITE" id="PS00455">
    <property type="entry name" value="AMP_BINDING"/>
    <property type="match status" value="1"/>
</dbReference>
<dbReference type="InterPro" id="IPR020845">
    <property type="entry name" value="AMP-binding_CS"/>
</dbReference>
<keyword evidence="1" id="KW-0808">Transferase</keyword>
<dbReference type="GO" id="GO:0016020">
    <property type="term" value="C:membrane"/>
    <property type="evidence" value="ECO:0007669"/>
    <property type="project" value="TreeGrafter"/>
</dbReference>
<dbReference type="Gene3D" id="1.10.275.20">
    <property type="entry name" value="Choline/Carnitine o-acyltransferase"/>
    <property type="match status" value="1"/>
</dbReference>
<evidence type="ECO:0000313" key="7">
    <source>
        <dbReference type="EMBL" id="GMH74022.1"/>
    </source>
</evidence>
<dbReference type="GO" id="GO:0004467">
    <property type="term" value="F:long-chain fatty acid-CoA ligase activity"/>
    <property type="evidence" value="ECO:0007669"/>
    <property type="project" value="UniProtKB-EC"/>
</dbReference>
<gene>
    <name evidence="7" type="ORF">TrLO_g9745</name>
</gene>
<dbReference type="Gene3D" id="3.30.559.10">
    <property type="entry name" value="Chloramphenicol acetyltransferase-like domain"/>
    <property type="match status" value="1"/>
</dbReference>
<dbReference type="InterPro" id="IPR042231">
    <property type="entry name" value="Cho/carn_acyl_trans_2"/>
</dbReference>
<dbReference type="PANTHER" id="PTHR43272:SF107">
    <property type="entry name" value="LONG-CHAIN-FATTY-ACID--COA LIGASE 5"/>
    <property type="match status" value="1"/>
</dbReference>
<feature type="compositionally biased region" description="Polar residues" evidence="4">
    <location>
        <begin position="142"/>
        <end position="156"/>
    </location>
</feature>
<dbReference type="Gene3D" id="3.30.300.30">
    <property type="match status" value="1"/>
</dbReference>
<dbReference type="Gene3D" id="1.10.260.100">
    <property type="match status" value="1"/>
</dbReference>
<evidence type="ECO:0000256" key="1">
    <source>
        <dbReference type="ARBA" id="ARBA00022679"/>
    </source>
</evidence>
<dbReference type="InterPro" id="IPR023213">
    <property type="entry name" value="CAT-like_dom_sf"/>
</dbReference>
<dbReference type="SUPFAM" id="SSF56801">
    <property type="entry name" value="Acetyl-CoA synthetase-like"/>
    <property type="match status" value="1"/>
</dbReference>
<evidence type="ECO:0000259" key="5">
    <source>
        <dbReference type="Pfam" id="PF00501"/>
    </source>
</evidence>
<feature type="region of interest" description="Disordered" evidence="4">
    <location>
        <begin position="81"/>
        <end position="156"/>
    </location>
</feature>
<name>A0A9W7AKN2_9STRA</name>
<dbReference type="Proteomes" id="UP001165122">
    <property type="component" value="Unassembled WGS sequence"/>
</dbReference>
<dbReference type="InterPro" id="IPR000873">
    <property type="entry name" value="AMP-dep_synth/lig_dom"/>
</dbReference>
<dbReference type="SUPFAM" id="SSF52777">
    <property type="entry name" value="CoA-dependent acyltransferases"/>
    <property type="match status" value="2"/>
</dbReference>
<evidence type="ECO:0000256" key="2">
    <source>
        <dbReference type="ARBA" id="ARBA00023315"/>
    </source>
</evidence>
<protein>
    <submittedName>
        <fullName evidence="7">Uncharacterized protein</fullName>
    </submittedName>
</protein>
<accession>A0A9W7AKN2</accession>
<reference evidence="8" key="1">
    <citation type="journal article" date="2023" name="Commun. Biol.">
        <title>Genome analysis of Parmales, the sister group of diatoms, reveals the evolutionary specialization of diatoms from phago-mixotrophs to photoautotrophs.</title>
        <authorList>
            <person name="Ban H."/>
            <person name="Sato S."/>
            <person name="Yoshikawa S."/>
            <person name="Yamada K."/>
            <person name="Nakamura Y."/>
            <person name="Ichinomiya M."/>
            <person name="Sato N."/>
            <person name="Blanc-Mathieu R."/>
            <person name="Endo H."/>
            <person name="Kuwata A."/>
            <person name="Ogata H."/>
        </authorList>
    </citation>
    <scope>NUCLEOTIDE SEQUENCE [LARGE SCALE GENOMIC DNA]</scope>
    <source>
        <strain evidence="8">NIES 3700</strain>
    </source>
</reference>
<dbReference type="InterPro" id="IPR042572">
    <property type="entry name" value="Carn_acyl_trans_N"/>
</dbReference>
<dbReference type="InterPro" id="IPR045851">
    <property type="entry name" value="AMP-bd_C_sf"/>
</dbReference>
<keyword evidence="2" id="KW-0012">Acyltransferase</keyword>
<dbReference type="Gene3D" id="3.30.559.70">
    <property type="entry name" value="Choline/Carnitine o-acyltransferase, domain 2"/>
    <property type="match status" value="1"/>
</dbReference>
<dbReference type="Pfam" id="PF00755">
    <property type="entry name" value="Carn_acyltransf"/>
    <property type="match status" value="1"/>
</dbReference>
<evidence type="ECO:0000256" key="3">
    <source>
        <dbReference type="ARBA" id="ARBA00024484"/>
    </source>
</evidence>
<sequence>MLNNSISPRRPKSSYWRTAFGDGEIGASEEGRSFLRKREAWRRSSTKVPGQSTYKWKGRSITIVASSSSSRGNGLNAVRQLNKPAEKTLSAPLSPLKIEEPSTTASAPPTTTSQNEGFCSPHAVPAPFAPPPPPTPKPLSPIKTNLESDTAPTSNGLLYTDKPIRLHLLPGTASIELHEHNGIMVVKSVMEELQSEPDHEPIMPKKFEEKLAKQEPEPVVISRPPSPESPPPEYTPSPCPSPIVETLSVEYAFGSTSFPSSADQTHSAFFTHREQQNVSETLRGSTTCYATFQDGVKNFPDNNCLGSILQDPAVSDTPSISYQTYAEVQKSVRNLSSHLTSLDLTPPDDDGLRLLGIFMSNSADWIVAEQAAYSNNAAVVPLYSTLGPQAISFILKQTNLKTVVCSFKELPHLTNAKNEDPSIALSHIILSSRPVNPSDLPNTPNLTIHSLADYKFSGLSGFVPNPPSPNDLATICYTSGTTGNPKGVLLSHANFVAVASACLETVVDLEQTDKHFSYLPLAHIFERTMHVALYKCGASVIFSSGDIRTLKNELAVAQPTIFIAVPRVLQKFHDGIMAKVKEADAMKQNVFNMALDQKLEGLKSNVTTHPQWDAMVFGPTKQKLGLQNVRFLVTGGASISAKLKNFFRCLLAVPVLEGYGQTECCAAMTLTSPQDHSTSGHVGVPIPCCKVRLEDVPEMGYFSSDNKHGEEEKVLGRGEICVKGAGVMAGYYKNAPATKSAIDADGWLHTGDIGAWTANGQLKVIDRKKDLFKLSQGEYVSPEKVENILLSCDSIAQVFVWGVDSESYPVAVAIPDPIAAKAAKSPAELLQTILAEIRKTSKAASLMGFETVKKCMLDTTPFGVENNLLTPTMKLRRPQLTAKYKEALLKLYATKMEEVEEEPEAPPVSNMWKNQASLPRLPLPSPEQSMKLFLEVTETLVDSKIFEQTKLKVNQFLKEDAPTLQEKLKAIDDKAAPDSSWFAGFHHDMYMDARYPGYVYKNPSGVAQDTLFTAKGINGQLDRAAHITCATIKFARQVINETLEPDVFKGFPLDMLQYPRMFGCTRIPGVTRDSMFKAENIKEVSHIVVFHTSNYYKVDFKGDIDDISLPKVKEALQACLVEKERRAPVGALTCDNRDVWANNRERLMKLDAKNVEGIKAIDEALFVLCLDENDGVSDYLGNPIEEDELEVSMQAAVHGTPGWRWFDKPCQIIVTKTGQVCMNSEHSWGDGIAMMRWGTELVKEVQNPTYKLEEKVVALDPAALLAKAMANPDIMAIMMNPKARPIAAKIKANPAVLANPAAAFSAELAADPELAQMFAKVMPALAALKPKAPKPYQVSTVDWILDEGLDVAIEAAAGAAQKLAASTKRDLLTFNNYGAKFLKDNGLSPDAVMQQALQLAYMKRHGKCVSAYCVAQHMAFKAGRNERMRGNTVSSSKFIKTAVEGSASAKEQYELLKEACKRHSSLTQQCVMGMGFDRHLYALNAISNGMGKVDPAALMAKAMANPDIMAIMMNPKARPIAAKIKANPAVLANPAAAFSAELAADPELAQMFAKVMPALAALKPKARPQPPIFSDEAFIALMTDTLCSSMLAGKFTAATMASPAFGDFVNESGAEDAAEGKKGKYFIPYATFDDEVKFFVNGFEPEDMSAFRKCLEESLMLIKMIIENGNGGGGGGGEEKKKVGKIDPAALMAKAMANPKIMAVMQNPKARPIAAKIVADPSVLLNPAKAFAAELQDPELGKLFAEIAPALAELTGRGEVVEEKKVVVEEKPAEKVVVKSDFVVGDVVKSAWGNGKVDEVRDDGTVVYTLKNWELAFGSKVKCYLNPNSVQKKAAAVVVGDEVKSAWGDGKVEEVRDDGTVCYTLSNWELAFGSKVKCYLNPNSVQKV</sequence>
<feature type="domain" description="AMP-dependent synthetase/ligase" evidence="5">
    <location>
        <begin position="312"/>
        <end position="732"/>
    </location>
</feature>
<dbReference type="Pfam" id="PF00501">
    <property type="entry name" value="AMP-binding"/>
    <property type="match status" value="1"/>
</dbReference>
<keyword evidence="8" id="KW-1185">Reference proteome</keyword>
<feature type="region of interest" description="Disordered" evidence="4">
    <location>
        <begin position="210"/>
        <end position="239"/>
    </location>
</feature>
<dbReference type="Gene3D" id="3.40.50.12780">
    <property type="entry name" value="N-terminal domain of ligase-like"/>
    <property type="match status" value="1"/>
</dbReference>
<dbReference type="OrthoDB" id="189102at2759"/>
<dbReference type="EMBL" id="BRXW01000688">
    <property type="protein sequence ID" value="GMH74022.1"/>
    <property type="molecule type" value="Genomic_DNA"/>
</dbReference>
<feature type="compositionally biased region" description="Pro residues" evidence="4">
    <location>
        <begin position="127"/>
        <end position="139"/>
    </location>
</feature>
<comment type="catalytic activity">
    <reaction evidence="3">
        <text>a long-chain fatty acid + ATP + CoA = a long-chain fatty acyl-CoA + AMP + diphosphate</text>
        <dbReference type="Rhea" id="RHEA:15421"/>
        <dbReference type="ChEBI" id="CHEBI:30616"/>
        <dbReference type="ChEBI" id="CHEBI:33019"/>
        <dbReference type="ChEBI" id="CHEBI:57287"/>
        <dbReference type="ChEBI" id="CHEBI:57560"/>
        <dbReference type="ChEBI" id="CHEBI:83139"/>
        <dbReference type="ChEBI" id="CHEBI:456215"/>
        <dbReference type="EC" id="6.2.1.3"/>
    </reaction>
    <physiologicalReaction direction="left-to-right" evidence="3">
        <dbReference type="Rhea" id="RHEA:15422"/>
    </physiologicalReaction>
</comment>
<dbReference type="GO" id="GO:0005783">
    <property type="term" value="C:endoplasmic reticulum"/>
    <property type="evidence" value="ECO:0007669"/>
    <property type="project" value="TreeGrafter"/>
</dbReference>
<evidence type="ECO:0000259" key="6">
    <source>
        <dbReference type="Pfam" id="PF00755"/>
    </source>
</evidence>
<proteinExistence type="predicted"/>
<dbReference type="InterPro" id="IPR042099">
    <property type="entry name" value="ANL_N_sf"/>
</dbReference>
<evidence type="ECO:0000256" key="4">
    <source>
        <dbReference type="SAM" id="MobiDB-lite"/>
    </source>
</evidence>
<evidence type="ECO:0000313" key="8">
    <source>
        <dbReference type="Proteomes" id="UP001165122"/>
    </source>
</evidence>
<feature type="domain" description="Choline/carnitine acyltransferase" evidence="6">
    <location>
        <begin position="921"/>
        <end position="1657"/>
    </location>
</feature>
<comment type="caution">
    <text evidence="7">The sequence shown here is derived from an EMBL/GenBank/DDBJ whole genome shotgun (WGS) entry which is preliminary data.</text>
</comment>
<feature type="compositionally biased region" description="Pro residues" evidence="4">
    <location>
        <begin position="224"/>
        <end position="239"/>
    </location>
</feature>
<organism evidence="7 8">
    <name type="scientific">Triparma laevis f. longispina</name>
    <dbReference type="NCBI Taxonomy" id="1714387"/>
    <lineage>
        <taxon>Eukaryota</taxon>
        <taxon>Sar</taxon>
        <taxon>Stramenopiles</taxon>
        <taxon>Ochrophyta</taxon>
        <taxon>Bolidophyceae</taxon>
        <taxon>Parmales</taxon>
        <taxon>Triparmaceae</taxon>
        <taxon>Triparma</taxon>
    </lineage>
</organism>
<feature type="compositionally biased region" description="Low complexity" evidence="4">
    <location>
        <begin position="101"/>
        <end position="113"/>
    </location>
</feature>